<evidence type="ECO:0000313" key="3">
    <source>
        <dbReference type="Proteomes" id="UP001174205"/>
    </source>
</evidence>
<feature type="chain" id="PRO_5045487321" evidence="1">
    <location>
        <begin position="21"/>
        <end position="56"/>
    </location>
</feature>
<evidence type="ECO:0000256" key="1">
    <source>
        <dbReference type="SAM" id="SignalP"/>
    </source>
</evidence>
<dbReference type="RefSeq" id="WP_301243878.1">
    <property type="nucleotide sequence ID" value="NZ_JAROCD010000001.1"/>
</dbReference>
<dbReference type="EMBL" id="JAROCD010000001">
    <property type="protein sequence ID" value="MDN4599966.1"/>
    <property type="molecule type" value="Genomic_DNA"/>
</dbReference>
<reference evidence="2" key="1">
    <citation type="submission" date="2023-03" db="EMBL/GenBank/DDBJ databases">
        <title>MT1 and MT2 Draft Genomes of Novel Species.</title>
        <authorList>
            <person name="Venkateswaran K."/>
        </authorList>
    </citation>
    <scope>NUCLEOTIDE SEQUENCE</scope>
    <source>
        <strain evidence="2">F6_3S_P_1C</strain>
    </source>
</reference>
<organism evidence="2 3">
    <name type="scientific">Paenibacillus vandeheii</name>
    <dbReference type="NCBI Taxonomy" id="3035917"/>
    <lineage>
        <taxon>Bacteria</taxon>
        <taxon>Bacillati</taxon>
        <taxon>Bacillota</taxon>
        <taxon>Bacilli</taxon>
        <taxon>Bacillales</taxon>
        <taxon>Paenibacillaceae</taxon>
        <taxon>Paenibacillus</taxon>
    </lineage>
</organism>
<accession>A0ABT8J4G2</accession>
<gene>
    <name evidence="2" type="ORF">P5G61_01900</name>
</gene>
<protein>
    <submittedName>
        <fullName evidence="2">Uncharacterized protein</fullName>
    </submittedName>
</protein>
<keyword evidence="3" id="KW-1185">Reference proteome</keyword>
<evidence type="ECO:0000313" key="2">
    <source>
        <dbReference type="EMBL" id="MDN4599966.1"/>
    </source>
</evidence>
<sequence>MKKVLTILLYPLAAVVGALGANSAATGDMVLFAKDIAVDRGSDGQEINDRIERRNS</sequence>
<keyword evidence="1" id="KW-0732">Signal</keyword>
<comment type="caution">
    <text evidence="2">The sequence shown here is derived from an EMBL/GenBank/DDBJ whole genome shotgun (WGS) entry which is preliminary data.</text>
</comment>
<dbReference type="Proteomes" id="UP001174205">
    <property type="component" value="Unassembled WGS sequence"/>
</dbReference>
<proteinExistence type="predicted"/>
<feature type="signal peptide" evidence="1">
    <location>
        <begin position="1"/>
        <end position="20"/>
    </location>
</feature>
<name>A0ABT8J4G2_9BACL</name>